<name>A0A173LJV7_9ACTN</name>
<evidence type="ECO:0000256" key="1">
    <source>
        <dbReference type="ARBA" id="ARBA00001139"/>
    </source>
</evidence>
<evidence type="ECO:0000256" key="7">
    <source>
        <dbReference type="ARBA" id="ARBA00023002"/>
    </source>
</evidence>
<dbReference type="HAMAP" id="MF_00212">
    <property type="entry name" value="MQO"/>
    <property type="match status" value="1"/>
</dbReference>
<protein>
    <recommendedName>
        <fullName evidence="8">Probable malate:quinone oxidoreductase</fullName>
        <ecNumber evidence="8">1.1.5.4</ecNumber>
    </recommendedName>
    <alternativeName>
        <fullName evidence="8">MQO</fullName>
    </alternativeName>
    <alternativeName>
        <fullName evidence="8">Malate dehydrogenase [quinone]</fullName>
    </alternativeName>
</protein>
<dbReference type="PANTHER" id="PTHR43104">
    <property type="entry name" value="L-2-HYDROXYGLUTARATE DEHYDROGENASE, MITOCHONDRIAL"/>
    <property type="match status" value="1"/>
</dbReference>
<evidence type="ECO:0000256" key="8">
    <source>
        <dbReference type="HAMAP-Rule" id="MF_00212"/>
    </source>
</evidence>
<dbReference type="Proteomes" id="UP000186104">
    <property type="component" value="Chromosome"/>
</dbReference>
<keyword evidence="7 8" id="KW-0560">Oxidoreductase</keyword>
<keyword evidence="10" id="KW-1185">Reference proteome</keyword>
<dbReference type="STRING" id="499555.BJL86_1835"/>
<dbReference type="NCBIfam" id="NF009875">
    <property type="entry name" value="PRK13339.1"/>
    <property type="match status" value="1"/>
</dbReference>
<comment type="similarity">
    <text evidence="8">Belongs to the MQO family.</text>
</comment>
<dbReference type="AlphaFoldDB" id="A0A173LJV7"/>
<dbReference type="InterPro" id="IPR006231">
    <property type="entry name" value="MQO"/>
</dbReference>
<keyword evidence="4 8" id="KW-0816">Tricarboxylic acid cycle</keyword>
<dbReference type="NCBIfam" id="NF003611">
    <property type="entry name" value="PRK05257.3-2"/>
    <property type="match status" value="1"/>
</dbReference>
<dbReference type="PANTHER" id="PTHR43104:SF2">
    <property type="entry name" value="L-2-HYDROXYGLUTARATE DEHYDROGENASE, MITOCHONDRIAL"/>
    <property type="match status" value="1"/>
</dbReference>
<dbReference type="SUPFAM" id="SSF51905">
    <property type="entry name" value="FAD/NAD(P)-binding domain"/>
    <property type="match status" value="1"/>
</dbReference>
<comment type="pathway">
    <text evidence="3 8">Carbohydrate metabolism; tricarboxylic acid cycle; oxaloacetate from (S)-malate (quinone route): step 1/1.</text>
</comment>
<dbReference type="NCBIfam" id="NF003606">
    <property type="entry name" value="PRK05257.2-1"/>
    <property type="match status" value="1"/>
</dbReference>
<comment type="cofactor">
    <cofactor evidence="2 8">
        <name>FAD</name>
        <dbReference type="ChEBI" id="CHEBI:57692"/>
    </cofactor>
</comment>
<dbReference type="InterPro" id="IPR036188">
    <property type="entry name" value="FAD/NAD-bd_sf"/>
</dbReference>
<sequence length="497" mass="54346">MTVPQGNKQTNTDVVLIGAGVMSATLGALLRRLQPDWSIEILERLNGPSQESSDAWNNAGTGHSALCELNYTPKTGDGGVDISKAVGVNEKFQVSRQFWSFGVENNLLGDPSEWINPVAHMSFVRGEEGQKYLRKRFELLSKHPLFETLEHTEDIDEISKLVPLVGKDRNPDEKVALSHIKGGTDVNFGALTRQLLGYLARTGTDVRYQAEVKNLERSTDGSWKVRYVNRALDEEHTINAKFVFVGAGGGALHLLQKSGIPEIRGIGGFPVGGQWLRCTNEELVEQHNAKVYGQAAVGAPPMSVPHLDTRIIDGKRALLFGPFAGWTPKFLKRGKFTDLPLSVRPNNFLSMAGVGVTELGLVKYLVTELAKTHEKRVETLREFMPSAESGDWEKVIAGQRVQVIKPNKKTGGTLEFGTAVVNSSDGSIAGLLGASPGASTAVDAMLDVLSRCFPDRMATWDAAIKEMVPSYGRSLSEDVTLFNEQFERSQKALKLES</sequence>
<evidence type="ECO:0000256" key="4">
    <source>
        <dbReference type="ARBA" id="ARBA00022532"/>
    </source>
</evidence>
<dbReference type="UniPathway" id="UPA00223">
    <property type="reaction ID" value="UER01008"/>
</dbReference>
<evidence type="ECO:0000256" key="2">
    <source>
        <dbReference type="ARBA" id="ARBA00001974"/>
    </source>
</evidence>
<accession>A0A173LJV7</accession>
<gene>
    <name evidence="8" type="primary">mqo</name>
    <name evidence="9" type="ORF">BJL86_1835</name>
</gene>
<dbReference type="RefSeq" id="WP_075844930.1">
    <property type="nucleotide sequence ID" value="NZ_CP015961.1"/>
</dbReference>
<dbReference type="NCBIfam" id="TIGR01320">
    <property type="entry name" value="mal_quin_oxido"/>
    <property type="match status" value="1"/>
</dbReference>
<dbReference type="NCBIfam" id="NF003605">
    <property type="entry name" value="PRK05257.1-4"/>
    <property type="match status" value="1"/>
</dbReference>
<dbReference type="Gene3D" id="3.50.50.60">
    <property type="entry name" value="FAD/NAD(P)-binding domain"/>
    <property type="match status" value="1"/>
</dbReference>
<dbReference type="GO" id="GO:0047545">
    <property type="term" value="F:(S)-2-hydroxyglutarate dehydrogenase activity"/>
    <property type="evidence" value="ECO:0007669"/>
    <property type="project" value="TreeGrafter"/>
</dbReference>
<dbReference type="EC" id="1.1.5.4" evidence="8"/>
<dbReference type="OrthoDB" id="9763983at2"/>
<comment type="catalytic activity">
    <reaction evidence="1 8">
        <text>(S)-malate + a quinone = a quinol + oxaloacetate</text>
        <dbReference type="Rhea" id="RHEA:46012"/>
        <dbReference type="ChEBI" id="CHEBI:15589"/>
        <dbReference type="ChEBI" id="CHEBI:16452"/>
        <dbReference type="ChEBI" id="CHEBI:24646"/>
        <dbReference type="ChEBI" id="CHEBI:132124"/>
        <dbReference type="EC" id="1.1.5.4"/>
    </reaction>
</comment>
<dbReference type="NCBIfam" id="NF003610">
    <property type="entry name" value="PRK05257.3-1"/>
    <property type="match status" value="1"/>
</dbReference>
<evidence type="ECO:0000256" key="5">
    <source>
        <dbReference type="ARBA" id="ARBA00022630"/>
    </source>
</evidence>
<organism evidence="9 10">
    <name type="scientific">Dietzia timorensis</name>
    <dbReference type="NCBI Taxonomy" id="499555"/>
    <lineage>
        <taxon>Bacteria</taxon>
        <taxon>Bacillati</taxon>
        <taxon>Actinomycetota</taxon>
        <taxon>Actinomycetes</taxon>
        <taxon>Mycobacteriales</taxon>
        <taxon>Dietziaceae</taxon>
        <taxon>Dietzia</taxon>
    </lineage>
</organism>
<dbReference type="Pfam" id="PF06039">
    <property type="entry name" value="Mqo"/>
    <property type="match status" value="1"/>
</dbReference>
<dbReference type="Gene3D" id="3.30.9.10">
    <property type="entry name" value="D-Amino Acid Oxidase, subunit A, domain 2"/>
    <property type="match status" value="1"/>
</dbReference>
<evidence type="ECO:0000256" key="3">
    <source>
        <dbReference type="ARBA" id="ARBA00005012"/>
    </source>
</evidence>
<keyword evidence="6 8" id="KW-0274">FAD</keyword>
<dbReference type="EMBL" id="CP015961">
    <property type="protein sequence ID" value="ANI92606.1"/>
    <property type="molecule type" value="Genomic_DNA"/>
</dbReference>
<proteinExistence type="inferred from homology"/>
<reference evidence="9 10" key="1">
    <citation type="submission" date="2016-06" db="EMBL/GenBank/DDBJ databases">
        <title>Complete genome sequence of a saline-alkali tolerant type strain Dietzia timorensis ID05-A0528T.</title>
        <authorList>
            <person name="Wu X."/>
        </authorList>
    </citation>
    <scope>NUCLEOTIDE SEQUENCE [LARGE SCALE GENOMIC DNA]</scope>
    <source>
        <strain evidence="9 10">ID05-A0528</strain>
    </source>
</reference>
<dbReference type="GO" id="GO:0008924">
    <property type="term" value="F:L-malate dehydrogenase (quinone) activity"/>
    <property type="evidence" value="ECO:0007669"/>
    <property type="project" value="UniProtKB-UniRule"/>
</dbReference>
<evidence type="ECO:0000313" key="10">
    <source>
        <dbReference type="Proteomes" id="UP000186104"/>
    </source>
</evidence>
<dbReference type="GO" id="GO:0006099">
    <property type="term" value="P:tricarboxylic acid cycle"/>
    <property type="evidence" value="ECO:0007669"/>
    <property type="project" value="UniProtKB-UniRule"/>
</dbReference>
<dbReference type="KEGG" id="dtm:BJL86_1835"/>
<evidence type="ECO:0000313" key="9">
    <source>
        <dbReference type="EMBL" id="ANI92606.1"/>
    </source>
</evidence>
<evidence type="ECO:0000256" key="6">
    <source>
        <dbReference type="ARBA" id="ARBA00022827"/>
    </source>
</evidence>
<keyword evidence="5 8" id="KW-0285">Flavoprotein</keyword>